<name>A0A0H2KVE3_9MICO</name>
<dbReference type="Pfam" id="PF00392">
    <property type="entry name" value="GntR"/>
    <property type="match status" value="1"/>
</dbReference>
<dbReference type="Proteomes" id="UP000035265">
    <property type="component" value="Unassembled WGS sequence"/>
</dbReference>
<dbReference type="EMBL" id="JNBQ01000003">
    <property type="protein sequence ID" value="KLN35809.1"/>
    <property type="molecule type" value="Genomic_DNA"/>
</dbReference>
<dbReference type="PROSITE" id="PS50949">
    <property type="entry name" value="HTH_GNTR"/>
    <property type="match status" value="1"/>
</dbReference>
<dbReference type="PATRIC" id="fig|264251.5.peg.1193"/>
<keyword evidence="1" id="KW-0805">Transcription regulation</keyword>
<dbReference type="RefSeq" id="WP_047231878.1">
    <property type="nucleotide sequence ID" value="NZ_JNBQ01000003.1"/>
</dbReference>
<evidence type="ECO:0000256" key="2">
    <source>
        <dbReference type="ARBA" id="ARBA00023125"/>
    </source>
</evidence>
<dbReference type="AlphaFoldDB" id="A0A0H2KVE3"/>
<keyword evidence="2" id="KW-0238">DNA-binding</keyword>
<dbReference type="SUPFAM" id="SSF46785">
    <property type="entry name" value="Winged helix' DNA-binding domain"/>
    <property type="match status" value="1"/>
</dbReference>
<dbReference type="InterPro" id="IPR036390">
    <property type="entry name" value="WH_DNA-bd_sf"/>
</dbReference>
<dbReference type="SMART" id="SM00866">
    <property type="entry name" value="UTRA"/>
    <property type="match status" value="1"/>
</dbReference>
<sequence length="290" mass="31112">MSRSRSQASEHKYLTVRAYLADLVASELSVGDAVPSERSLTEKFGVSRMTVRQAIDALVTEGVLERSQGRGTFVAPPRADFEMRLTTFGEEARRRGMEPGTDVLEVGTAPAPASVAESLGRATGDPMHHVVRLRSADGSPMSVEEAWIPVDLAPDLLDDGVPESLYGALRERGLAPTWGEDTITASDATVQEQKLLGLRASRAVMRTVRRTFAGDAPLMYSRSSYRGDRYSVFVPLREARPTLVPRTGGSPASTTAPADPAATAATTDPTPTNHLDPVPVPARATEGNDR</sequence>
<evidence type="ECO:0000256" key="3">
    <source>
        <dbReference type="ARBA" id="ARBA00023163"/>
    </source>
</evidence>
<dbReference type="Gene3D" id="1.10.10.10">
    <property type="entry name" value="Winged helix-like DNA-binding domain superfamily/Winged helix DNA-binding domain"/>
    <property type="match status" value="1"/>
</dbReference>
<evidence type="ECO:0000256" key="1">
    <source>
        <dbReference type="ARBA" id="ARBA00023015"/>
    </source>
</evidence>
<feature type="domain" description="HTH gntR-type" evidence="5">
    <location>
        <begin position="10"/>
        <end position="77"/>
    </location>
</feature>
<evidence type="ECO:0000313" key="7">
    <source>
        <dbReference type="Proteomes" id="UP000035265"/>
    </source>
</evidence>
<dbReference type="PANTHER" id="PTHR44846:SF1">
    <property type="entry name" value="MANNOSYL-D-GLYCERATE TRANSPORT_METABOLISM SYSTEM REPRESSOR MNGR-RELATED"/>
    <property type="match status" value="1"/>
</dbReference>
<dbReference type="GO" id="GO:0045892">
    <property type="term" value="P:negative regulation of DNA-templated transcription"/>
    <property type="evidence" value="ECO:0007669"/>
    <property type="project" value="TreeGrafter"/>
</dbReference>
<evidence type="ECO:0000256" key="4">
    <source>
        <dbReference type="SAM" id="MobiDB-lite"/>
    </source>
</evidence>
<dbReference type="Pfam" id="PF07702">
    <property type="entry name" value="UTRA"/>
    <property type="match status" value="1"/>
</dbReference>
<proteinExistence type="predicted"/>
<accession>A0A0H2KVE3</accession>
<feature type="compositionally biased region" description="Low complexity" evidence="4">
    <location>
        <begin position="250"/>
        <end position="272"/>
    </location>
</feature>
<reference evidence="6 7" key="1">
    <citation type="submission" date="2014-05" db="EMBL/GenBank/DDBJ databases">
        <title>Cellulosimicrobium funkei U11 genome.</title>
        <authorList>
            <person name="Hu C."/>
            <person name="Gong Y."/>
            <person name="Wan W."/>
            <person name="Jiang M."/>
        </authorList>
    </citation>
    <scope>NUCLEOTIDE SEQUENCE [LARGE SCALE GENOMIC DNA]</scope>
    <source>
        <strain evidence="6 7">U11</strain>
    </source>
</reference>
<dbReference type="InterPro" id="IPR011663">
    <property type="entry name" value="UTRA"/>
</dbReference>
<gene>
    <name evidence="6" type="ORF">FB00_05835</name>
</gene>
<dbReference type="InterPro" id="IPR000524">
    <property type="entry name" value="Tscrpt_reg_HTH_GntR"/>
</dbReference>
<keyword evidence="7" id="KW-1185">Reference proteome</keyword>
<dbReference type="GO" id="GO:0003677">
    <property type="term" value="F:DNA binding"/>
    <property type="evidence" value="ECO:0007669"/>
    <property type="project" value="UniProtKB-KW"/>
</dbReference>
<dbReference type="InterPro" id="IPR036388">
    <property type="entry name" value="WH-like_DNA-bd_sf"/>
</dbReference>
<dbReference type="Gene3D" id="3.40.1410.10">
    <property type="entry name" value="Chorismate lyase-like"/>
    <property type="match status" value="1"/>
</dbReference>
<dbReference type="CDD" id="cd07377">
    <property type="entry name" value="WHTH_GntR"/>
    <property type="match status" value="1"/>
</dbReference>
<keyword evidence="3" id="KW-0804">Transcription</keyword>
<dbReference type="SUPFAM" id="SSF64288">
    <property type="entry name" value="Chorismate lyase-like"/>
    <property type="match status" value="1"/>
</dbReference>
<dbReference type="InterPro" id="IPR050679">
    <property type="entry name" value="Bact_HTH_transcr_reg"/>
</dbReference>
<dbReference type="PRINTS" id="PR00035">
    <property type="entry name" value="HTHGNTR"/>
</dbReference>
<protein>
    <submittedName>
        <fullName evidence="6">GntR family transcriptional regulator</fullName>
    </submittedName>
</protein>
<organism evidence="6 7">
    <name type="scientific">Cellulosimicrobium funkei</name>
    <dbReference type="NCBI Taxonomy" id="264251"/>
    <lineage>
        <taxon>Bacteria</taxon>
        <taxon>Bacillati</taxon>
        <taxon>Actinomycetota</taxon>
        <taxon>Actinomycetes</taxon>
        <taxon>Micrococcales</taxon>
        <taxon>Promicromonosporaceae</taxon>
        <taxon>Cellulosimicrobium</taxon>
    </lineage>
</organism>
<feature type="region of interest" description="Disordered" evidence="4">
    <location>
        <begin position="242"/>
        <end position="290"/>
    </location>
</feature>
<dbReference type="STRING" id="264251.FB00_05835"/>
<evidence type="ECO:0000259" key="5">
    <source>
        <dbReference type="PROSITE" id="PS50949"/>
    </source>
</evidence>
<comment type="caution">
    <text evidence="6">The sequence shown here is derived from an EMBL/GenBank/DDBJ whole genome shotgun (WGS) entry which is preliminary data.</text>
</comment>
<dbReference type="GO" id="GO:0003700">
    <property type="term" value="F:DNA-binding transcription factor activity"/>
    <property type="evidence" value="ECO:0007669"/>
    <property type="project" value="InterPro"/>
</dbReference>
<dbReference type="PANTHER" id="PTHR44846">
    <property type="entry name" value="MANNOSYL-D-GLYCERATE TRANSPORT/METABOLISM SYSTEM REPRESSOR MNGR-RELATED"/>
    <property type="match status" value="1"/>
</dbReference>
<dbReference type="InterPro" id="IPR028978">
    <property type="entry name" value="Chorismate_lyase_/UTRA_dom_sf"/>
</dbReference>
<dbReference type="SMART" id="SM00345">
    <property type="entry name" value="HTH_GNTR"/>
    <property type="match status" value="1"/>
</dbReference>
<evidence type="ECO:0000313" key="6">
    <source>
        <dbReference type="EMBL" id="KLN35809.1"/>
    </source>
</evidence>